<comment type="caution">
    <text evidence="1">The sequence shown here is derived from an EMBL/GenBank/DDBJ whole genome shotgun (WGS) entry which is preliminary data.</text>
</comment>
<evidence type="ECO:0000313" key="1">
    <source>
        <dbReference type="EMBL" id="NPT61215.1"/>
    </source>
</evidence>
<protein>
    <submittedName>
        <fullName evidence="1">Uncharacterized protein</fullName>
    </submittedName>
</protein>
<proteinExistence type="predicted"/>
<evidence type="ECO:0000313" key="2">
    <source>
        <dbReference type="Proteomes" id="UP000655523"/>
    </source>
</evidence>
<dbReference type="AlphaFoldDB" id="A0A972SRU8"/>
<keyword evidence="2" id="KW-1185">Reference proteome</keyword>
<name>A0A972SRU8_9BURK</name>
<organism evidence="1 2">
    <name type="scientific">Paraburkholderia elongata</name>
    <dbReference type="NCBI Taxonomy" id="2675747"/>
    <lineage>
        <taxon>Bacteria</taxon>
        <taxon>Pseudomonadati</taxon>
        <taxon>Pseudomonadota</taxon>
        <taxon>Betaproteobacteria</taxon>
        <taxon>Burkholderiales</taxon>
        <taxon>Burkholderiaceae</taxon>
        <taxon>Paraburkholderia</taxon>
    </lineage>
</organism>
<dbReference type="RefSeq" id="WP_172176663.1">
    <property type="nucleotide sequence ID" value="NZ_WOEZ01000258.1"/>
</dbReference>
<dbReference type="EMBL" id="WOEZ01000258">
    <property type="protein sequence ID" value="NPT61215.1"/>
    <property type="molecule type" value="Genomic_DNA"/>
</dbReference>
<reference evidence="1 2" key="1">
    <citation type="submission" date="2019-11" db="EMBL/GenBank/DDBJ databases">
        <title>Metabolism of dissolved organic matter in forest soils.</title>
        <authorList>
            <person name="Cyle K.T."/>
            <person name="Wilhelm R.C."/>
            <person name="Martinez C.E."/>
        </authorList>
    </citation>
    <scope>NUCLEOTIDE SEQUENCE [LARGE SCALE GENOMIC DNA]</scope>
    <source>
        <strain evidence="1 2">5N</strain>
    </source>
</reference>
<accession>A0A972SRU8</accession>
<dbReference type="Proteomes" id="UP000655523">
    <property type="component" value="Unassembled WGS sequence"/>
</dbReference>
<gene>
    <name evidence="1" type="ORF">GNZ13_43450</name>
</gene>
<sequence length="86" mass="9853">MKTASVAARFAALAESIELRREGLIGATIYRDSQFELASRGLSPEDVRIARQAFIEAFEQRIVRQWPDDHRAAVARRNLEKWHTNS</sequence>